<dbReference type="PANTHER" id="PTHR31827">
    <property type="entry name" value="EMB|CAB89363.1"/>
    <property type="match status" value="1"/>
</dbReference>
<proteinExistence type="predicted"/>
<evidence type="ECO:0000313" key="3">
    <source>
        <dbReference type="EMBL" id="KAF4708209.1"/>
    </source>
</evidence>
<dbReference type="Pfam" id="PF24906">
    <property type="entry name" value="Zf_WRKY19"/>
    <property type="match status" value="2"/>
</dbReference>
<feature type="domain" description="WRKY19-like zinc finger" evidence="2">
    <location>
        <begin position="27"/>
        <end position="50"/>
    </location>
</feature>
<accession>A0A7J6QI01</accession>
<evidence type="ECO:0000259" key="2">
    <source>
        <dbReference type="Pfam" id="PF24906"/>
    </source>
</evidence>
<sequence>MPIIYCSVASCTRHARSGGLCISHGGGRRCSVEGCDKTARRQGLCQRHGGRPDNVRPKKSTTSRRGRVADIRTVAQAVPIIPASVKEWDLWFESDKQLTLPKLVEIREHETRGIREYVIHV</sequence>
<feature type="domain" description="WRKY19-like zinc finger" evidence="2">
    <location>
        <begin position="6"/>
        <end position="26"/>
    </location>
</feature>
<dbReference type="PANTHER" id="PTHR31827:SF1">
    <property type="entry name" value="EMB|CAB89363.1"/>
    <property type="match status" value="1"/>
</dbReference>
<dbReference type="EMBL" id="JABANO010024984">
    <property type="protein sequence ID" value="KAF4721024.1"/>
    <property type="molecule type" value="Genomic_DNA"/>
</dbReference>
<dbReference type="AlphaFoldDB" id="A0A7J6QI01"/>
<gene>
    <name evidence="3" type="ORF">FOZ62_014473</name>
    <name evidence="4" type="ORF">FOZ63_006815</name>
</gene>
<feature type="compositionally biased region" description="Basic residues" evidence="1">
    <location>
        <begin position="57"/>
        <end position="66"/>
    </location>
</feature>
<organism evidence="3 6">
    <name type="scientific">Perkinsus olseni</name>
    <name type="common">Perkinsus atlanticus</name>
    <dbReference type="NCBI Taxonomy" id="32597"/>
    <lineage>
        <taxon>Eukaryota</taxon>
        <taxon>Sar</taxon>
        <taxon>Alveolata</taxon>
        <taxon>Perkinsozoa</taxon>
        <taxon>Perkinsea</taxon>
        <taxon>Perkinsida</taxon>
        <taxon>Perkinsidae</taxon>
        <taxon>Perkinsus</taxon>
    </lineage>
</organism>
<evidence type="ECO:0000313" key="4">
    <source>
        <dbReference type="EMBL" id="KAF4721024.1"/>
    </source>
</evidence>
<comment type="caution">
    <text evidence="3">The sequence shown here is derived from an EMBL/GenBank/DDBJ whole genome shotgun (WGS) entry which is preliminary data.</text>
</comment>
<dbReference type="InterPro" id="IPR056866">
    <property type="entry name" value="Znf_WRKY19"/>
</dbReference>
<dbReference type="EMBL" id="JABANM010029315">
    <property type="protein sequence ID" value="KAF4708209.1"/>
    <property type="molecule type" value="Genomic_DNA"/>
</dbReference>
<evidence type="ECO:0000313" key="6">
    <source>
        <dbReference type="Proteomes" id="UP000574390"/>
    </source>
</evidence>
<dbReference type="Proteomes" id="UP000553632">
    <property type="component" value="Unassembled WGS sequence"/>
</dbReference>
<evidence type="ECO:0000256" key="1">
    <source>
        <dbReference type="SAM" id="MobiDB-lite"/>
    </source>
</evidence>
<keyword evidence="5" id="KW-1185">Reference proteome</keyword>
<feature type="region of interest" description="Disordered" evidence="1">
    <location>
        <begin position="44"/>
        <end position="67"/>
    </location>
</feature>
<protein>
    <recommendedName>
        <fullName evidence="2">WRKY19-like zinc finger domain-containing protein</fullName>
    </recommendedName>
</protein>
<name>A0A7J6QI01_PEROL</name>
<evidence type="ECO:0000313" key="5">
    <source>
        <dbReference type="Proteomes" id="UP000553632"/>
    </source>
</evidence>
<reference evidence="5 6" key="1">
    <citation type="submission" date="2020-04" db="EMBL/GenBank/DDBJ databases">
        <title>Perkinsus olseni comparative genomics.</title>
        <authorList>
            <person name="Bogema D.R."/>
        </authorList>
    </citation>
    <scope>NUCLEOTIDE SEQUENCE [LARGE SCALE GENOMIC DNA]</scope>
    <source>
        <strain evidence="3">ATCC PRA-205</strain>
        <strain evidence="4 5">ATCC PRA-207</strain>
    </source>
</reference>
<dbReference type="Proteomes" id="UP000574390">
    <property type="component" value="Unassembled WGS sequence"/>
</dbReference>